<dbReference type="PROSITE" id="PS50056">
    <property type="entry name" value="TYR_PHOSPHATASE_2"/>
    <property type="match status" value="1"/>
</dbReference>
<evidence type="ECO:0000256" key="7">
    <source>
        <dbReference type="ARBA" id="ARBA00022801"/>
    </source>
</evidence>
<dbReference type="InterPro" id="IPR000387">
    <property type="entry name" value="Tyr_Pase_dom"/>
</dbReference>
<evidence type="ECO:0000256" key="6">
    <source>
        <dbReference type="ARBA" id="ARBA00022741"/>
    </source>
</evidence>
<dbReference type="PANTHER" id="PTHR10367:SF17">
    <property type="entry name" value="MRNA-CAPPING ENZYME"/>
    <property type="match status" value="1"/>
</dbReference>
<dbReference type="InterPro" id="IPR000340">
    <property type="entry name" value="Dual-sp_phosphatase_cat-dom"/>
</dbReference>
<evidence type="ECO:0000313" key="17">
    <source>
        <dbReference type="Proteomes" id="UP001472677"/>
    </source>
</evidence>
<sequence length="632" mass="74132">MDFNPSGDQESQRRLNKQEPENQRPLPQNNQFDQSEGYLRNHGNNEIPPGWLDCASFGQEILGCIIPSKAPLDESFQTDIPPVKTYSFDQVNRSLENSDAKLSLVIDLTNTCRYYSASDLKQKGIDYVKIRCKGRDAVPDNFSVNIFVYELSKFVSHETKESKNYVLVHCTHGHNRTGFMIVHYLMRSQPLMSVSQAMEIFAQARPPGIYKPDYIDALYAFYNEMKPATFAYPSPPWWKTSTNAVMNKNRKPEADPAMKSDDISGDRIPFHQVKLLRESCYKLLNLNDERAKRFPGSHPVSFNRENIQLLRQHYYYATWKADGTRYMMLITLDGCYLIDRNFSFRRVQIRFPCSCRKRTHHYTLLDGEIVIDTLPVSQNKERRFLVFDIIACNGNTLMEKPFFERWNTVEKEVIEPRNRDRTRENSCYQYGMESFRVQRKDFWCLSTVPKILNEFIPKLCHEADGLIFQGRDDPYTPYTHEGLLKWKSAEMNSVDFLFETGVNDDRKLFLHEHGRKKQMDGQRVEFRDGSDPDSYSGMIIECFWDSKKQMWVYMRKRSDKSSPNDFNTYMKVMRSINDNITADILLKEIDEMVTLPMYKHPRTKQLSFNCLHMLMSVFITLIICYMQKGQAH</sequence>
<keyword evidence="11" id="KW-0539">Nucleus</keyword>
<dbReference type="SUPFAM" id="SSF52799">
    <property type="entry name" value="(Phosphotyrosine protein) phosphatases II"/>
    <property type="match status" value="1"/>
</dbReference>
<evidence type="ECO:0000256" key="13">
    <source>
        <dbReference type="SAM" id="MobiDB-lite"/>
    </source>
</evidence>
<dbReference type="InterPro" id="IPR051029">
    <property type="entry name" value="mRNA_Capping_Enz/RNA_Phosphat"/>
</dbReference>
<feature type="compositionally biased region" description="Basic and acidic residues" evidence="13">
    <location>
        <begin position="10"/>
        <end position="22"/>
    </location>
</feature>
<comment type="catalytic activity">
    <reaction evidence="12">
        <text>a 5'-end diphospho-ribonucleoside in mRNA + GTP + H(+) = a 5'-end (5'-triphosphoguanosine)-ribonucleoside in mRNA + diphosphate</text>
        <dbReference type="Rhea" id="RHEA:67012"/>
        <dbReference type="Rhea" id="RHEA-COMP:17165"/>
        <dbReference type="Rhea" id="RHEA-COMP:17166"/>
        <dbReference type="ChEBI" id="CHEBI:15378"/>
        <dbReference type="ChEBI" id="CHEBI:33019"/>
        <dbReference type="ChEBI" id="CHEBI:37565"/>
        <dbReference type="ChEBI" id="CHEBI:167616"/>
        <dbReference type="ChEBI" id="CHEBI:167617"/>
        <dbReference type="EC" id="2.7.7.50"/>
    </reaction>
    <physiologicalReaction direction="left-to-right" evidence="12">
        <dbReference type="Rhea" id="RHEA:67013"/>
    </physiologicalReaction>
</comment>
<dbReference type="Gene3D" id="3.30.470.30">
    <property type="entry name" value="DNA ligase/mRNA capping enzyme"/>
    <property type="match status" value="1"/>
</dbReference>
<accession>A0ABR2G5F7</accession>
<proteinExistence type="predicted"/>
<keyword evidence="7" id="KW-0378">Hydrolase</keyword>
<evidence type="ECO:0000256" key="12">
    <source>
        <dbReference type="ARBA" id="ARBA00044624"/>
    </source>
</evidence>
<evidence type="ECO:0000256" key="9">
    <source>
        <dbReference type="ARBA" id="ARBA00023042"/>
    </source>
</evidence>
<comment type="subcellular location">
    <subcellularLocation>
        <location evidence="1">Nucleus</location>
    </subcellularLocation>
</comment>
<dbReference type="CDD" id="cd07895">
    <property type="entry name" value="Adenylation_mRNA_capping"/>
    <property type="match status" value="1"/>
</dbReference>
<dbReference type="Proteomes" id="UP001472677">
    <property type="component" value="Unassembled WGS sequence"/>
</dbReference>
<dbReference type="PROSITE" id="PS50160">
    <property type="entry name" value="DNA_LIGASE_A3"/>
    <property type="match status" value="1"/>
</dbReference>
<evidence type="ECO:0000259" key="14">
    <source>
        <dbReference type="PROSITE" id="PS50056"/>
    </source>
</evidence>
<evidence type="ECO:0000256" key="5">
    <source>
        <dbReference type="ARBA" id="ARBA00022695"/>
    </source>
</evidence>
<dbReference type="CDD" id="cd14502">
    <property type="entry name" value="RNA_5'-triphosphatase"/>
    <property type="match status" value="1"/>
</dbReference>
<feature type="domain" description="ATP-dependent DNA ligase family profile" evidence="15">
    <location>
        <begin position="384"/>
        <end position="544"/>
    </location>
</feature>
<feature type="domain" description="Tyrosine specific protein phosphatases" evidence="14">
    <location>
        <begin position="145"/>
        <end position="216"/>
    </location>
</feature>
<keyword evidence="17" id="KW-1185">Reference proteome</keyword>
<dbReference type="InterPro" id="IPR017074">
    <property type="entry name" value="mRNA_cap_enz_bifunc"/>
</dbReference>
<keyword evidence="5" id="KW-0548">Nucleotidyltransferase</keyword>
<evidence type="ECO:0000256" key="11">
    <source>
        <dbReference type="ARBA" id="ARBA00023242"/>
    </source>
</evidence>
<gene>
    <name evidence="16" type="ORF">V6N12_064200</name>
</gene>
<evidence type="ECO:0000313" key="16">
    <source>
        <dbReference type="EMBL" id="KAK8595688.1"/>
    </source>
</evidence>
<evidence type="ECO:0000256" key="4">
    <source>
        <dbReference type="ARBA" id="ARBA00022679"/>
    </source>
</evidence>
<dbReference type="PIRSF" id="PIRSF036958">
    <property type="entry name" value="mRNA_capping_HCE"/>
    <property type="match status" value="1"/>
</dbReference>
<organism evidence="16 17">
    <name type="scientific">Hibiscus sabdariffa</name>
    <name type="common">roselle</name>
    <dbReference type="NCBI Taxonomy" id="183260"/>
    <lineage>
        <taxon>Eukaryota</taxon>
        <taxon>Viridiplantae</taxon>
        <taxon>Streptophyta</taxon>
        <taxon>Embryophyta</taxon>
        <taxon>Tracheophyta</taxon>
        <taxon>Spermatophyta</taxon>
        <taxon>Magnoliopsida</taxon>
        <taxon>eudicotyledons</taxon>
        <taxon>Gunneridae</taxon>
        <taxon>Pentapetalae</taxon>
        <taxon>rosids</taxon>
        <taxon>malvids</taxon>
        <taxon>Malvales</taxon>
        <taxon>Malvaceae</taxon>
        <taxon>Malvoideae</taxon>
        <taxon>Hibiscus</taxon>
    </lineage>
</organism>
<dbReference type="InterPro" id="IPR001339">
    <property type="entry name" value="mRNA_cap_enzyme_adenylation"/>
</dbReference>
<reference evidence="16 17" key="1">
    <citation type="journal article" date="2024" name="G3 (Bethesda)">
        <title>Genome assembly of Hibiscus sabdariffa L. provides insights into metabolisms of medicinal natural products.</title>
        <authorList>
            <person name="Kim T."/>
        </authorList>
    </citation>
    <scope>NUCLEOTIDE SEQUENCE [LARGE SCALE GENOMIC DNA]</scope>
    <source>
        <strain evidence="16">TK-2024</strain>
        <tissue evidence="16">Old leaves</tissue>
    </source>
</reference>
<dbReference type="EMBL" id="JBBPBM010000002">
    <property type="protein sequence ID" value="KAK8595688.1"/>
    <property type="molecule type" value="Genomic_DNA"/>
</dbReference>
<keyword evidence="6" id="KW-0547">Nucleotide-binding</keyword>
<dbReference type="InterPro" id="IPR020422">
    <property type="entry name" value="TYR_PHOSPHATASE_DUAL_dom"/>
</dbReference>
<dbReference type="Pfam" id="PF03919">
    <property type="entry name" value="mRNA_cap_C"/>
    <property type="match status" value="1"/>
</dbReference>
<dbReference type="InterPro" id="IPR012310">
    <property type="entry name" value="DNA_ligase_ATP-dep_cent"/>
</dbReference>
<evidence type="ECO:0000256" key="1">
    <source>
        <dbReference type="ARBA" id="ARBA00004123"/>
    </source>
</evidence>
<dbReference type="InterPro" id="IPR013846">
    <property type="entry name" value="mRNA_cap_enzyme_C"/>
</dbReference>
<dbReference type="InterPro" id="IPR016130">
    <property type="entry name" value="Tyr_Pase_AS"/>
</dbReference>
<dbReference type="Gene3D" id="2.40.50.140">
    <property type="entry name" value="Nucleic acid-binding proteins"/>
    <property type="match status" value="1"/>
</dbReference>
<evidence type="ECO:0000256" key="2">
    <source>
        <dbReference type="ARBA" id="ARBA00012475"/>
    </source>
</evidence>
<dbReference type="Pfam" id="PF00782">
    <property type="entry name" value="DSPc"/>
    <property type="match status" value="1"/>
</dbReference>
<protein>
    <recommendedName>
        <fullName evidence="2">mRNA guanylyltransferase</fullName>
        <ecNumber evidence="2">2.7.7.50</ecNumber>
    </recommendedName>
</protein>
<keyword evidence="4" id="KW-0808">Transferase</keyword>
<feature type="region of interest" description="Disordered" evidence="13">
    <location>
        <begin position="1"/>
        <end position="42"/>
    </location>
</feature>
<dbReference type="EC" id="2.7.7.50" evidence="2"/>
<dbReference type="SUPFAM" id="SSF56091">
    <property type="entry name" value="DNA ligase/mRNA capping enzyme, catalytic domain"/>
    <property type="match status" value="1"/>
</dbReference>
<dbReference type="InterPro" id="IPR029021">
    <property type="entry name" value="Prot-tyrosine_phosphatase-like"/>
</dbReference>
<dbReference type="SUPFAM" id="SSF50249">
    <property type="entry name" value="Nucleic acid-binding proteins"/>
    <property type="match status" value="1"/>
</dbReference>
<comment type="caution">
    <text evidence="16">The sequence shown here is derived from an EMBL/GenBank/DDBJ whole genome shotgun (WGS) entry which is preliminary data.</text>
</comment>
<keyword evidence="8" id="KW-0904">Protein phosphatase</keyword>
<dbReference type="Gene3D" id="3.90.190.10">
    <property type="entry name" value="Protein tyrosine phosphatase superfamily"/>
    <property type="match status" value="1"/>
</dbReference>
<evidence type="ECO:0000256" key="10">
    <source>
        <dbReference type="ARBA" id="ARBA00023134"/>
    </source>
</evidence>
<evidence type="ECO:0000259" key="15">
    <source>
        <dbReference type="PROSITE" id="PS50160"/>
    </source>
</evidence>
<evidence type="ECO:0000256" key="3">
    <source>
        <dbReference type="ARBA" id="ARBA00022664"/>
    </source>
</evidence>
<dbReference type="SMART" id="SM00195">
    <property type="entry name" value="DSPc"/>
    <property type="match status" value="1"/>
</dbReference>
<name>A0ABR2G5F7_9ROSI</name>
<feature type="compositionally biased region" description="Polar residues" evidence="13">
    <location>
        <begin position="25"/>
        <end position="34"/>
    </location>
</feature>
<keyword evidence="9" id="KW-0506">mRNA capping</keyword>
<dbReference type="InterPro" id="IPR012340">
    <property type="entry name" value="NA-bd_OB-fold"/>
</dbReference>
<evidence type="ECO:0000256" key="8">
    <source>
        <dbReference type="ARBA" id="ARBA00022912"/>
    </source>
</evidence>
<dbReference type="PROSITE" id="PS00383">
    <property type="entry name" value="TYR_PHOSPHATASE_1"/>
    <property type="match status" value="1"/>
</dbReference>
<dbReference type="PANTHER" id="PTHR10367">
    <property type="entry name" value="MRNA-CAPPING ENZYME"/>
    <property type="match status" value="1"/>
</dbReference>
<keyword evidence="10" id="KW-0342">GTP-binding</keyword>
<dbReference type="Pfam" id="PF01331">
    <property type="entry name" value="mRNA_cap_enzyme"/>
    <property type="match status" value="1"/>
</dbReference>
<keyword evidence="3" id="KW-0507">mRNA processing</keyword>